<protein>
    <submittedName>
        <fullName evidence="2">Nucleic acid-binding Zn-ribbon protein</fullName>
    </submittedName>
</protein>
<evidence type="ECO:0000313" key="3">
    <source>
        <dbReference type="Proteomes" id="UP000737402"/>
    </source>
</evidence>
<keyword evidence="3" id="KW-1185">Reference proteome</keyword>
<sequence>MKKENWRKVFRTISDETLVELVRAWSLNVNGFRNVTKDNIKVARKLILTESLKAKNLKIIKLFYNIWAEKEGEEEKGVWDFSMDELLKEYVDGEELHYILGGLYSSEKEEHEEMADRFIEELFSKYEADSLEGLILEREDEESAQEEKQVENEDATSELEKKYEKLEFKNQKLQKQVTDWELQYSTLKKEYKAEKQSWVKEKNRIQQDLGCEKSALEKKLEQCEPLLDENAKLKSEMDALKAEIAHLHASLLNSQKEVAATVKKEEKAEELIQSASRVLVIGDPKNKLIEKSESPLFLILDPNDALEEIECQECNEIWIMEYLVSPTIKRRISKKYKEKVRTFKDFTTVKTYLEKGSR</sequence>
<dbReference type="EMBL" id="JAFBED010000003">
    <property type="protein sequence ID" value="MBM7620077.1"/>
    <property type="molecule type" value="Genomic_DNA"/>
</dbReference>
<comment type="caution">
    <text evidence="2">The sequence shown here is derived from an EMBL/GenBank/DDBJ whole genome shotgun (WGS) entry which is preliminary data.</text>
</comment>
<evidence type="ECO:0000256" key="1">
    <source>
        <dbReference type="SAM" id="Coils"/>
    </source>
</evidence>
<keyword evidence="1" id="KW-0175">Coiled coil</keyword>
<gene>
    <name evidence="2" type="ORF">JOC95_001929</name>
</gene>
<dbReference type="Proteomes" id="UP000737402">
    <property type="component" value="Unassembled WGS sequence"/>
</dbReference>
<evidence type="ECO:0000313" key="2">
    <source>
        <dbReference type="EMBL" id="MBM7620077.1"/>
    </source>
</evidence>
<accession>A0ABS2NZK3</accession>
<name>A0ABS2NZK3_9BACI</name>
<organism evidence="2 3">
    <name type="scientific">Sutcliffiella tianshenii</name>
    <dbReference type="NCBI Taxonomy" id="1463404"/>
    <lineage>
        <taxon>Bacteria</taxon>
        <taxon>Bacillati</taxon>
        <taxon>Bacillota</taxon>
        <taxon>Bacilli</taxon>
        <taxon>Bacillales</taxon>
        <taxon>Bacillaceae</taxon>
        <taxon>Sutcliffiella</taxon>
    </lineage>
</organism>
<feature type="coiled-coil region" evidence="1">
    <location>
        <begin position="136"/>
        <end position="257"/>
    </location>
</feature>
<proteinExistence type="predicted"/>
<dbReference type="RefSeq" id="WP_204415444.1">
    <property type="nucleotide sequence ID" value="NZ_JAFBED010000003.1"/>
</dbReference>
<reference evidence="2 3" key="1">
    <citation type="submission" date="2021-01" db="EMBL/GenBank/DDBJ databases">
        <title>Genomic Encyclopedia of Type Strains, Phase IV (KMG-IV): sequencing the most valuable type-strain genomes for metagenomic binning, comparative biology and taxonomic classification.</title>
        <authorList>
            <person name="Goeker M."/>
        </authorList>
    </citation>
    <scope>NUCLEOTIDE SEQUENCE [LARGE SCALE GENOMIC DNA]</scope>
    <source>
        <strain evidence="2 3">DSM 25879</strain>
    </source>
</reference>